<dbReference type="InterPro" id="IPR040026">
    <property type="entry name" value="FliD"/>
</dbReference>
<dbReference type="InterPro" id="IPR010809">
    <property type="entry name" value="FliD_C"/>
</dbReference>
<dbReference type="Pfam" id="PF02465">
    <property type="entry name" value="FliD_N"/>
    <property type="match status" value="1"/>
</dbReference>
<evidence type="ECO:0000259" key="7">
    <source>
        <dbReference type="Pfam" id="PF07195"/>
    </source>
</evidence>
<keyword evidence="9" id="KW-1185">Reference proteome</keyword>
<dbReference type="Proteomes" id="UP001548590">
    <property type="component" value="Unassembled WGS sequence"/>
</dbReference>
<feature type="domain" description="Flagellar hook-associated protein 2 N-terminal" evidence="6">
    <location>
        <begin position="11"/>
        <end position="106"/>
    </location>
</feature>
<evidence type="ECO:0000313" key="8">
    <source>
        <dbReference type="EMBL" id="MET1488254.1"/>
    </source>
</evidence>
<comment type="subcellular location">
    <subcellularLocation>
        <location evidence="5">Secreted</location>
    </subcellularLocation>
    <subcellularLocation>
        <location evidence="5">Bacterial flagellum</location>
    </subcellularLocation>
</comment>
<protein>
    <recommendedName>
        <fullName evidence="5">Flagellar hook-associated protein 2</fullName>
        <shortName evidence="5">HAP2</shortName>
    </recommendedName>
    <alternativeName>
        <fullName evidence="5">Flagellar cap protein</fullName>
    </alternativeName>
</protein>
<proteinExistence type="inferred from homology"/>
<keyword evidence="5" id="KW-0964">Secreted</keyword>
<comment type="subunit">
    <text evidence="2 5">Homopentamer.</text>
</comment>
<evidence type="ECO:0000256" key="1">
    <source>
        <dbReference type="ARBA" id="ARBA00009764"/>
    </source>
</evidence>
<name>A0ABV2CK35_9RHOO</name>
<dbReference type="Pfam" id="PF07195">
    <property type="entry name" value="FliD_C"/>
    <property type="match status" value="1"/>
</dbReference>
<dbReference type="Gene3D" id="3.90.20.10">
    <property type="match status" value="1"/>
</dbReference>
<reference evidence="8 9" key="1">
    <citation type="submission" date="2024-07" db="EMBL/GenBank/DDBJ databases">
        <title>Uliginosibacterium paludis KCTC:42655.</title>
        <authorList>
            <person name="Kim M.K."/>
        </authorList>
    </citation>
    <scope>NUCLEOTIDE SEQUENCE [LARGE SCALE GENOMIC DNA]</scope>
    <source>
        <strain evidence="8 9">KCTC 42655</strain>
    </source>
</reference>
<sequence length="460" mass="46753">MASITSAGLGSGLDIEGLVTKLMTAEQAPITQIKTRESKETTKLSSWGQIKSALSSLQNAAQAMDTRSEFTTFKASIGTSTVATVSAGTSAVAGSYSLEVSKLAEVQKIKSAGYASASSTVVDVSGGSKTLSLAVGGTTTNITVDSTNNTLEGLRDAINKSGASVTATLVNDGDASAPYRLVITGKETGTSNAFSLTGLSELNYNASTGTGTGLTKVQAAQNAEFTVDGISISKASNTVTDAIQGVTLNLTATNSGSATKVTVTNDTAALQTKAAALVKAYNDLNSIIKVQTAYNATTGTAGTLNGDGTARNLQLQIRSILGGVSGSGSYSTLSSVGISFQKDGSMALDSSKLQKALDNPDVDVAAIFVKDSSGTGIASKLGSSIATMLGTGGMVTARTDGINATIKSMDKQIDTLTDRLTSIEKRYRAQFTALDTKVASLNSTSTFLTQQLAALSSSSS</sequence>
<comment type="similarity">
    <text evidence="1 5">Belongs to the FliD family.</text>
</comment>
<accession>A0ABV2CK35</accession>
<evidence type="ECO:0000256" key="5">
    <source>
        <dbReference type="RuleBase" id="RU362066"/>
    </source>
</evidence>
<keyword evidence="8" id="KW-0969">Cilium</keyword>
<feature type="domain" description="Flagellar hook-associated protein 2 C-terminal" evidence="7">
    <location>
        <begin position="220"/>
        <end position="443"/>
    </location>
</feature>
<evidence type="ECO:0000259" key="6">
    <source>
        <dbReference type="Pfam" id="PF02465"/>
    </source>
</evidence>
<gene>
    <name evidence="8" type="primary">fliD</name>
    <name evidence="8" type="ORF">ABVT11_00335</name>
</gene>
<keyword evidence="8" id="KW-0966">Cell projection</keyword>
<evidence type="ECO:0000313" key="9">
    <source>
        <dbReference type="Proteomes" id="UP001548590"/>
    </source>
</evidence>
<dbReference type="InterPro" id="IPR003481">
    <property type="entry name" value="FliD_N"/>
</dbReference>
<evidence type="ECO:0000256" key="2">
    <source>
        <dbReference type="ARBA" id="ARBA00011255"/>
    </source>
</evidence>
<dbReference type="EMBL" id="JBEWLZ010000001">
    <property type="protein sequence ID" value="MET1488254.1"/>
    <property type="molecule type" value="Genomic_DNA"/>
</dbReference>
<dbReference type="PANTHER" id="PTHR30288:SF0">
    <property type="entry name" value="FLAGELLAR HOOK-ASSOCIATED PROTEIN 2"/>
    <property type="match status" value="1"/>
</dbReference>
<comment type="caution">
    <text evidence="8">The sequence shown here is derived from an EMBL/GenBank/DDBJ whole genome shotgun (WGS) entry which is preliminary data.</text>
</comment>
<keyword evidence="3" id="KW-0175">Coiled coil</keyword>
<organism evidence="8 9">
    <name type="scientific">Uliginosibacterium paludis</name>
    <dbReference type="NCBI Taxonomy" id="1615952"/>
    <lineage>
        <taxon>Bacteria</taxon>
        <taxon>Pseudomonadati</taxon>
        <taxon>Pseudomonadota</taxon>
        <taxon>Betaproteobacteria</taxon>
        <taxon>Rhodocyclales</taxon>
        <taxon>Zoogloeaceae</taxon>
        <taxon>Uliginosibacterium</taxon>
    </lineage>
</organism>
<evidence type="ECO:0000256" key="4">
    <source>
        <dbReference type="ARBA" id="ARBA00023143"/>
    </source>
</evidence>
<comment type="function">
    <text evidence="5">Required for morphogenesis and for the elongation of the flagellar filament by facilitating polymerization of the flagellin monomers at the tip of growing filament. Forms a capping structure, which prevents flagellin subunits (transported through the central channel of the flagellum) from leaking out without polymerization at the distal end.</text>
</comment>
<evidence type="ECO:0000256" key="3">
    <source>
        <dbReference type="ARBA" id="ARBA00023054"/>
    </source>
</evidence>
<keyword evidence="4 5" id="KW-0975">Bacterial flagellum</keyword>
<dbReference type="RefSeq" id="WP_345926202.1">
    <property type="nucleotide sequence ID" value="NZ_JBDIVF010000003.1"/>
</dbReference>
<dbReference type="PANTHER" id="PTHR30288">
    <property type="entry name" value="FLAGELLAR CAP/ASSEMBLY PROTEIN FLID"/>
    <property type="match status" value="1"/>
</dbReference>
<keyword evidence="8" id="KW-0282">Flagellum</keyword>